<evidence type="ECO:0000313" key="1">
    <source>
        <dbReference type="EMBL" id="KAK2173396.1"/>
    </source>
</evidence>
<dbReference type="AlphaFoldDB" id="A0AAD9NM40"/>
<gene>
    <name evidence="1" type="ORF">NP493_879g01050</name>
</gene>
<accession>A0AAD9NM40</accession>
<evidence type="ECO:0000313" key="2">
    <source>
        <dbReference type="Proteomes" id="UP001209878"/>
    </source>
</evidence>
<comment type="caution">
    <text evidence="1">The sequence shown here is derived from an EMBL/GenBank/DDBJ whole genome shotgun (WGS) entry which is preliminary data.</text>
</comment>
<keyword evidence="2" id="KW-1185">Reference proteome</keyword>
<dbReference type="Proteomes" id="UP001209878">
    <property type="component" value="Unassembled WGS sequence"/>
</dbReference>
<sequence>MNGARSVVPADCTSATCPAIWWLNRVTVGAGRIITVVPLTNADDMGRCPDSGTVALGVPRQAAGRNFTLDGIVEIRVGGLAVTHPTAPGVGVACVGSDCGFTLTAPKRTK</sequence>
<organism evidence="1 2">
    <name type="scientific">Ridgeia piscesae</name>
    <name type="common">Tubeworm</name>
    <dbReference type="NCBI Taxonomy" id="27915"/>
    <lineage>
        <taxon>Eukaryota</taxon>
        <taxon>Metazoa</taxon>
        <taxon>Spiralia</taxon>
        <taxon>Lophotrochozoa</taxon>
        <taxon>Annelida</taxon>
        <taxon>Polychaeta</taxon>
        <taxon>Sedentaria</taxon>
        <taxon>Canalipalpata</taxon>
        <taxon>Sabellida</taxon>
        <taxon>Siboglinidae</taxon>
        <taxon>Ridgeia</taxon>
    </lineage>
</organism>
<dbReference type="EMBL" id="JAODUO010000879">
    <property type="protein sequence ID" value="KAK2173396.1"/>
    <property type="molecule type" value="Genomic_DNA"/>
</dbReference>
<proteinExistence type="predicted"/>
<protein>
    <submittedName>
        <fullName evidence="1">Uncharacterized protein</fullName>
    </submittedName>
</protein>
<name>A0AAD9NM40_RIDPI</name>
<reference evidence="1" key="1">
    <citation type="journal article" date="2023" name="Mol. Biol. Evol.">
        <title>Third-Generation Sequencing Reveals the Adaptive Role of the Epigenome in Three Deep-Sea Polychaetes.</title>
        <authorList>
            <person name="Perez M."/>
            <person name="Aroh O."/>
            <person name="Sun Y."/>
            <person name="Lan Y."/>
            <person name="Juniper S.K."/>
            <person name="Young C.R."/>
            <person name="Angers B."/>
            <person name="Qian P.Y."/>
        </authorList>
    </citation>
    <scope>NUCLEOTIDE SEQUENCE</scope>
    <source>
        <strain evidence="1">R07B-5</strain>
    </source>
</reference>